<dbReference type="AlphaFoldDB" id="A0A934SXK5"/>
<organism evidence="20 21">
    <name type="scientific">Noviherbaspirillum pedocola</name>
    <dbReference type="NCBI Taxonomy" id="2801341"/>
    <lineage>
        <taxon>Bacteria</taxon>
        <taxon>Pseudomonadati</taxon>
        <taxon>Pseudomonadota</taxon>
        <taxon>Betaproteobacteria</taxon>
        <taxon>Burkholderiales</taxon>
        <taxon>Oxalobacteraceae</taxon>
        <taxon>Noviherbaspirillum</taxon>
    </lineage>
</organism>
<dbReference type="GO" id="GO:0005524">
    <property type="term" value="F:ATP binding"/>
    <property type="evidence" value="ECO:0007669"/>
    <property type="project" value="UniProtKB-KW"/>
</dbReference>
<dbReference type="InterPro" id="IPR036637">
    <property type="entry name" value="Phosphohistidine_dom_sf"/>
</dbReference>
<accession>A0A934SXK5</accession>
<dbReference type="FunFam" id="3.30.1490.20:FF:000010">
    <property type="entry name" value="Phosphoenolpyruvate synthase"/>
    <property type="match status" value="1"/>
</dbReference>
<evidence type="ECO:0000256" key="6">
    <source>
        <dbReference type="ARBA" id="ARBA00021623"/>
    </source>
</evidence>
<comment type="similarity">
    <text evidence="4 15">Belongs to the PEP-utilizing enzyme family.</text>
</comment>
<evidence type="ECO:0000313" key="21">
    <source>
        <dbReference type="Proteomes" id="UP000622890"/>
    </source>
</evidence>
<evidence type="ECO:0000256" key="14">
    <source>
        <dbReference type="ARBA" id="ARBA00047700"/>
    </source>
</evidence>
<dbReference type="Proteomes" id="UP000622890">
    <property type="component" value="Unassembled WGS sequence"/>
</dbReference>
<keyword evidence="21" id="KW-1185">Reference proteome</keyword>
<evidence type="ECO:0000256" key="4">
    <source>
        <dbReference type="ARBA" id="ARBA00007837"/>
    </source>
</evidence>
<evidence type="ECO:0000256" key="11">
    <source>
        <dbReference type="ARBA" id="ARBA00022840"/>
    </source>
</evidence>
<dbReference type="Gene3D" id="3.50.30.10">
    <property type="entry name" value="Phosphohistidine domain"/>
    <property type="match status" value="1"/>
</dbReference>
<feature type="domain" description="Pyruvate phosphate dikinase AMP/ATP-binding" evidence="18">
    <location>
        <begin position="20"/>
        <end position="354"/>
    </location>
</feature>
<reference evidence="20" key="1">
    <citation type="submission" date="2021-01" db="EMBL/GenBank/DDBJ databases">
        <title>Genome sequence of strain Noviherbaspirillum sp. DKR-6.</title>
        <authorList>
            <person name="Chaudhary D.K."/>
        </authorList>
    </citation>
    <scope>NUCLEOTIDE SEQUENCE</scope>
    <source>
        <strain evidence="20">DKR-6</strain>
    </source>
</reference>
<dbReference type="PROSITE" id="PS00370">
    <property type="entry name" value="PEP_ENZYMES_PHOS_SITE"/>
    <property type="match status" value="1"/>
</dbReference>
<protein>
    <recommendedName>
        <fullName evidence="6 15">Phosphoenolpyruvate synthase</fullName>
        <shortName evidence="15">PEP synthase</shortName>
        <ecNumber evidence="5 15">2.7.9.2</ecNumber>
    </recommendedName>
    <alternativeName>
        <fullName evidence="13 15">Pyruvate, water dikinase</fullName>
    </alternativeName>
</protein>
<dbReference type="InterPro" id="IPR008279">
    <property type="entry name" value="PEP-util_enz_mobile_dom"/>
</dbReference>
<dbReference type="RefSeq" id="WP_200596040.1">
    <property type="nucleotide sequence ID" value="NZ_JAEPBG010000013.1"/>
</dbReference>
<evidence type="ECO:0000256" key="12">
    <source>
        <dbReference type="ARBA" id="ARBA00022842"/>
    </source>
</evidence>
<evidence type="ECO:0000259" key="18">
    <source>
        <dbReference type="Pfam" id="PF01326"/>
    </source>
</evidence>
<evidence type="ECO:0000256" key="9">
    <source>
        <dbReference type="ARBA" id="ARBA00022741"/>
    </source>
</evidence>
<evidence type="ECO:0000256" key="16">
    <source>
        <dbReference type="SAM" id="MobiDB-lite"/>
    </source>
</evidence>
<dbReference type="EMBL" id="JAEPBG010000013">
    <property type="protein sequence ID" value="MBK4737602.1"/>
    <property type="molecule type" value="Genomic_DNA"/>
</dbReference>
<dbReference type="PIRSF" id="PIRSF000854">
    <property type="entry name" value="PEP_synthase"/>
    <property type="match status" value="1"/>
</dbReference>
<evidence type="ECO:0000256" key="2">
    <source>
        <dbReference type="ARBA" id="ARBA00002988"/>
    </source>
</evidence>
<name>A0A934SXK5_9BURK</name>
<evidence type="ECO:0000256" key="3">
    <source>
        <dbReference type="ARBA" id="ARBA00004742"/>
    </source>
</evidence>
<dbReference type="Gene3D" id="3.30.1490.20">
    <property type="entry name" value="ATP-grasp fold, A domain"/>
    <property type="match status" value="1"/>
</dbReference>
<keyword evidence="12 15" id="KW-0460">Magnesium</keyword>
<dbReference type="EC" id="2.7.9.2" evidence="5 15"/>
<dbReference type="Gene3D" id="3.20.20.60">
    <property type="entry name" value="Phosphoenolpyruvate-binding domains"/>
    <property type="match status" value="1"/>
</dbReference>
<evidence type="ECO:0000256" key="13">
    <source>
        <dbReference type="ARBA" id="ARBA00033470"/>
    </source>
</evidence>
<dbReference type="Pfam" id="PF02896">
    <property type="entry name" value="PEP-utilizers_C"/>
    <property type="match status" value="1"/>
</dbReference>
<evidence type="ECO:0000256" key="5">
    <source>
        <dbReference type="ARBA" id="ARBA00011996"/>
    </source>
</evidence>
<comment type="cofactor">
    <cofactor evidence="1 15">
        <name>Mg(2+)</name>
        <dbReference type="ChEBI" id="CHEBI:18420"/>
    </cofactor>
</comment>
<dbReference type="InterPro" id="IPR015813">
    <property type="entry name" value="Pyrv/PenolPyrv_kinase-like_dom"/>
</dbReference>
<dbReference type="InterPro" id="IPR006319">
    <property type="entry name" value="PEP_synth"/>
</dbReference>
<gene>
    <name evidence="20" type="primary">ppsA</name>
    <name evidence="20" type="ORF">JJB74_23530</name>
</gene>
<dbReference type="FunFam" id="3.30.470.20:FF:000017">
    <property type="entry name" value="Phosphoenolpyruvate synthase"/>
    <property type="match status" value="1"/>
</dbReference>
<comment type="function">
    <text evidence="2 15">Catalyzes the phosphorylation of pyruvate to phosphoenolpyruvate.</text>
</comment>
<keyword evidence="11 15" id="KW-0067">ATP-binding</keyword>
<dbReference type="PANTHER" id="PTHR43030:SF1">
    <property type="entry name" value="PHOSPHOENOLPYRUVATE SYNTHASE"/>
    <property type="match status" value="1"/>
</dbReference>
<dbReference type="GO" id="GO:0008986">
    <property type="term" value="F:pyruvate, water dikinase activity"/>
    <property type="evidence" value="ECO:0007669"/>
    <property type="project" value="UniProtKB-EC"/>
</dbReference>
<dbReference type="InterPro" id="IPR013815">
    <property type="entry name" value="ATP_grasp_subdomain_1"/>
</dbReference>
<keyword evidence="9 15" id="KW-0547">Nucleotide-binding</keyword>
<dbReference type="NCBIfam" id="NF005057">
    <property type="entry name" value="PRK06464.1"/>
    <property type="match status" value="1"/>
</dbReference>
<evidence type="ECO:0000259" key="19">
    <source>
        <dbReference type="Pfam" id="PF02896"/>
    </source>
</evidence>
<dbReference type="Gene3D" id="3.30.470.20">
    <property type="entry name" value="ATP-grasp fold, B domain"/>
    <property type="match status" value="1"/>
</dbReference>
<dbReference type="InterPro" id="IPR018274">
    <property type="entry name" value="PEP_util_AS"/>
</dbReference>
<dbReference type="Pfam" id="PF00391">
    <property type="entry name" value="PEP-utilizers"/>
    <property type="match status" value="1"/>
</dbReference>
<dbReference type="SUPFAM" id="SSF51621">
    <property type="entry name" value="Phosphoenolpyruvate/pyruvate domain"/>
    <property type="match status" value="1"/>
</dbReference>
<sequence>MNDLNRYIRWFSELGVADVAIVGGKNASLGEMYRELSAQDVLVPNGFAITAEAYRYTLEQGNAWPRLHDALDGLNPGDVNDLARRAQAAREIVYGTPLPEDLAQQIVQAYRQLIEQYGSQLTVAVRSSATAEDLPTASFAGQHETFLNIAGEARLLDAVRRCFASLFMDRAIIYRLENGFDHYKVFLSVGVMKMVRSDLASSGVIFSLDTETGFRDVVFITGAYGLGENVVQGTVDPDEFYVFKPTLLNGKRSVLSRTLGGKEVRMVYAQAAGRDTTRNVPTPRQERERFCLADEEVLQLADAAMRIEAHYSAKAGHPMPMDVEWAKDGIDGKLYMVQARPETVASRRSAAVVDEYALERKGEVLVTGRAVGGKIANGRAHVITDISQLHAFQPGEILVADTTMPDWGTVMKIASAIVTNRGGRTCHAAIVARELGIPAIVGCDKATEVIRSGDEITVSCAEGDVGHAYAGRIPFVKTSTDLSTLAMPRTHLMLNIGNPDSAFQTCFLPNDGVGLARMEFIVAEHIRAHPMALIHPERIDDDSTREAIRQLTRSHASPADYFVLRLSEGVGMIAAAFFPKPVIVRMSDFKTNEYASLLGGRWFEPEEANPMIGFRGASRYTHAAYAEGFALECRAMHRVREEMGLTNVKLMIPFCRRVSEAEDVLRAMAVHGLERGSNGLEIYVMCEIPNNVIQIDAFSKLFDGFSIGSNDLTQLVLGVDRDSDIVSFDFDERDPGVLEMIRMTIEGGKRNGRHVGICGQAPSDYPEMASYLVERGIDSISLNPDSIIRTMRNLVEVERRLGMAPRSDPGGNDARDHFTPDQVPQAS</sequence>
<evidence type="ECO:0000256" key="10">
    <source>
        <dbReference type="ARBA" id="ARBA00022777"/>
    </source>
</evidence>
<dbReference type="Pfam" id="PF01326">
    <property type="entry name" value="PPDK_N"/>
    <property type="match status" value="1"/>
</dbReference>
<dbReference type="SUPFAM" id="SSF56059">
    <property type="entry name" value="Glutathione synthetase ATP-binding domain-like"/>
    <property type="match status" value="1"/>
</dbReference>
<feature type="region of interest" description="Disordered" evidence="16">
    <location>
        <begin position="803"/>
        <end position="827"/>
    </location>
</feature>
<feature type="domain" description="PEP-utilising enzyme C-terminal" evidence="19">
    <location>
        <begin position="484"/>
        <end position="796"/>
    </location>
</feature>
<evidence type="ECO:0000259" key="17">
    <source>
        <dbReference type="Pfam" id="PF00391"/>
    </source>
</evidence>
<evidence type="ECO:0000256" key="1">
    <source>
        <dbReference type="ARBA" id="ARBA00001946"/>
    </source>
</evidence>
<dbReference type="InterPro" id="IPR000121">
    <property type="entry name" value="PEP_util_C"/>
</dbReference>
<evidence type="ECO:0000313" key="20">
    <source>
        <dbReference type="EMBL" id="MBK4737602.1"/>
    </source>
</evidence>
<dbReference type="InterPro" id="IPR040442">
    <property type="entry name" value="Pyrv_kinase-like_dom_sf"/>
</dbReference>
<comment type="catalytic activity">
    <reaction evidence="14 15">
        <text>pyruvate + ATP + H2O = phosphoenolpyruvate + AMP + phosphate + 2 H(+)</text>
        <dbReference type="Rhea" id="RHEA:11364"/>
        <dbReference type="ChEBI" id="CHEBI:15361"/>
        <dbReference type="ChEBI" id="CHEBI:15377"/>
        <dbReference type="ChEBI" id="CHEBI:15378"/>
        <dbReference type="ChEBI" id="CHEBI:30616"/>
        <dbReference type="ChEBI" id="CHEBI:43474"/>
        <dbReference type="ChEBI" id="CHEBI:58702"/>
        <dbReference type="ChEBI" id="CHEBI:456215"/>
        <dbReference type="EC" id="2.7.9.2"/>
    </reaction>
</comment>
<dbReference type="SUPFAM" id="SSF52009">
    <property type="entry name" value="Phosphohistidine domain"/>
    <property type="match status" value="1"/>
</dbReference>
<dbReference type="GO" id="GO:0046872">
    <property type="term" value="F:metal ion binding"/>
    <property type="evidence" value="ECO:0007669"/>
    <property type="project" value="UniProtKB-KW"/>
</dbReference>
<dbReference type="NCBIfam" id="TIGR01418">
    <property type="entry name" value="PEP_synth"/>
    <property type="match status" value="1"/>
</dbReference>
<comment type="pathway">
    <text evidence="3 15">Carbohydrate biosynthesis; gluconeogenesis.</text>
</comment>
<keyword evidence="10 15" id="KW-0418">Kinase</keyword>
<evidence type="ECO:0000256" key="7">
    <source>
        <dbReference type="ARBA" id="ARBA00022679"/>
    </source>
</evidence>
<dbReference type="PANTHER" id="PTHR43030">
    <property type="entry name" value="PHOSPHOENOLPYRUVATE SYNTHASE"/>
    <property type="match status" value="1"/>
</dbReference>
<proteinExistence type="inferred from homology"/>
<evidence type="ECO:0000256" key="15">
    <source>
        <dbReference type="PIRNR" id="PIRNR000854"/>
    </source>
</evidence>
<feature type="domain" description="PEP-utilising enzyme mobile" evidence="17">
    <location>
        <begin position="392"/>
        <end position="463"/>
    </location>
</feature>
<dbReference type="InterPro" id="IPR023151">
    <property type="entry name" value="PEP_util_CS"/>
</dbReference>
<dbReference type="InterPro" id="IPR002192">
    <property type="entry name" value="PPDK_AMP/ATP-bd"/>
</dbReference>
<comment type="caution">
    <text evidence="20">The sequence shown here is derived from an EMBL/GenBank/DDBJ whole genome shotgun (WGS) entry which is preliminary data.</text>
</comment>
<keyword evidence="7 15" id="KW-0808">Transferase</keyword>
<evidence type="ECO:0000256" key="8">
    <source>
        <dbReference type="ARBA" id="ARBA00022723"/>
    </source>
</evidence>
<keyword evidence="8 15" id="KW-0479">Metal-binding</keyword>
<dbReference type="PROSITE" id="PS00742">
    <property type="entry name" value="PEP_ENZYMES_2"/>
    <property type="match status" value="1"/>
</dbReference>